<feature type="region of interest" description="Disordered" evidence="1">
    <location>
        <begin position="21"/>
        <end position="46"/>
    </location>
</feature>
<evidence type="ECO:0000313" key="2">
    <source>
        <dbReference type="EMBL" id="CAG8975934.1"/>
    </source>
</evidence>
<evidence type="ECO:0000256" key="1">
    <source>
        <dbReference type="SAM" id="MobiDB-lite"/>
    </source>
</evidence>
<dbReference type="EMBL" id="CAJVRM010000156">
    <property type="protein sequence ID" value="CAG8975934.1"/>
    <property type="molecule type" value="Genomic_DNA"/>
</dbReference>
<comment type="caution">
    <text evidence="2">The sequence shown here is derived from an EMBL/GenBank/DDBJ whole genome shotgun (WGS) entry which is preliminary data.</text>
</comment>
<gene>
    <name evidence="2" type="ORF">HYALB_00007064</name>
</gene>
<proteinExistence type="predicted"/>
<evidence type="ECO:0000313" key="3">
    <source>
        <dbReference type="Proteomes" id="UP000701801"/>
    </source>
</evidence>
<keyword evidence="3" id="KW-1185">Reference proteome</keyword>
<sequence length="103" mass="11093">MSLFCATMILENTDKAVTVPVPVPVPSGLDRDGDEDGDGDGLPHSSPDIAVATSVAVALFAREHNLIFRPPSCTILEPRAVRFRISRKVPATGTERVPERLDI</sequence>
<accession>A0A9N9LIQ9</accession>
<dbReference type="AlphaFoldDB" id="A0A9N9LIQ9"/>
<name>A0A9N9LIQ9_9HELO</name>
<dbReference type="Proteomes" id="UP000701801">
    <property type="component" value="Unassembled WGS sequence"/>
</dbReference>
<protein>
    <submittedName>
        <fullName evidence="2">Uncharacterized protein</fullName>
    </submittedName>
</protein>
<reference evidence="2" key="1">
    <citation type="submission" date="2021-07" db="EMBL/GenBank/DDBJ databases">
        <authorList>
            <person name="Durling M."/>
        </authorList>
    </citation>
    <scope>NUCLEOTIDE SEQUENCE</scope>
</reference>
<organism evidence="2 3">
    <name type="scientific">Hymenoscyphus albidus</name>
    <dbReference type="NCBI Taxonomy" id="595503"/>
    <lineage>
        <taxon>Eukaryota</taxon>
        <taxon>Fungi</taxon>
        <taxon>Dikarya</taxon>
        <taxon>Ascomycota</taxon>
        <taxon>Pezizomycotina</taxon>
        <taxon>Leotiomycetes</taxon>
        <taxon>Helotiales</taxon>
        <taxon>Helotiaceae</taxon>
        <taxon>Hymenoscyphus</taxon>
    </lineage>
</organism>